<dbReference type="STRING" id="338969.Rfer_0854"/>
<keyword evidence="5 16" id="KW-0479">Metal-binding</keyword>
<dbReference type="Proteomes" id="UP000008332">
    <property type="component" value="Chromosome"/>
</dbReference>
<evidence type="ECO:0000256" key="6">
    <source>
        <dbReference type="ARBA" id="ARBA00022741"/>
    </source>
</evidence>
<dbReference type="GO" id="GO:0140581">
    <property type="term" value="F:P-type monovalent copper transporter activity"/>
    <property type="evidence" value="ECO:0007669"/>
    <property type="project" value="UniProtKB-EC"/>
</dbReference>
<dbReference type="InterPro" id="IPR018303">
    <property type="entry name" value="ATPase_P-typ_P_site"/>
</dbReference>
<dbReference type="GO" id="GO:0005524">
    <property type="term" value="F:ATP binding"/>
    <property type="evidence" value="ECO:0007669"/>
    <property type="project" value="UniProtKB-UniRule"/>
</dbReference>
<dbReference type="CDD" id="cd00371">
    <property type="entry name" value="HMA"/>
    <property type="match status" value="1"/>
</dbReference>
<dbReference type="eggNOG" id="COG2217">
    <property type="taxonomic scope" value="Bacteria"/>
</dbReference>
<keyword evidence="13 16" id="KW-0472">Membrane</keyword>
<keyword evidence="12" id="KW-0406">Ion transport</keyword>
<evidence type="ECO:0000256" key="5">
    <source>
        <dbReference type="ARBA" id="ARBA00022723"/>
    </source>
</evidence>
<dbReference type="InterPro" id="IPR023298">
    <property type="entry name" value="ATPase_P-typ_TM_dom_sf"/>
</dbReference>
<dbReference type="Pfam" id="PF00702">
    <property type="entry name" value="Hydrolase"/>
    <property type="match status" value="1"/>
</dbReference>
<evidence type="ECO:0000256" key="16">
    <source>
        <dbReference type="RuleBase" id="RU362081"/>
    </source>
</evidence>
<dbReference type="OrthoDB" id="8552908at2"/>
<feature type="transmembrane region" description="Helical" evidence="16">
    <location>
        <begin position="218"/>
        <end position="237"/>
    </location>
</feature>
<dbReference type="Gene3D" id="3.40.50.1000">
    <property type="entry name" value="HAD superfamily/HAD-like"/>
    <property type="match status" value="1"/>
</dbReference>
<evidence type="ECO:0000256" key="11">
    <source>
        <dbReference type="ARBA" id="ARBA00023008"/>
    </source>
</evidence>
<dbReference type="GO" id="GO:0016463">
    <property type="term" value="F:P-type zinc transporter activity"/>
    <property type="evidence" value="ECO:0007669"/>
    <property type="project" value="UniProtKB-EC"/>
</dbReference>
<gene>
    <name evidence="18" type="ordered locus">Rfer_0854</name>
</gene>
<evidence type="ECO:0000256" key="4">
    <source>
        <dbReference type="ARBA" id="ARBA00022692"/>
    </source>
</evidence>
<evidence type="ECO:0000256" key="10">
    <source>
        <dbReference type="ARBA" id="ARBA00022989"/>
    </source>
</evidence>
<evidence type="ECO:0000256" key="2">
    <source>
        <dbReference type="ARBA" id="ARBA00006024"/>
    </source>
</evidence>
<dbReference type="InterPro" id="IPR027256">
    <property type="entry name" value="P-typ_ATPase_IB"/>
</dbReference>
<dbReference type="PROSITE" id="PS00154">
    <property type="entry name" value="ATPASE_E1_E2"/>
    <property type="match status" value="1"/>
</dbReference>
<keyword evidence="3" id="KW-0813">Transport</keyword>
<dbReference type="InterPro" id="IPR001757">
    <property type="entry name" value="P_typ_ATPase"/>
</dbReference>
<dbReference type="Gene3D" id="3.30.70.100">
    <property type="match status" value="2"/>
</dbReference>
<dbReference type="GO" id="GO:0046872">
    <property type="term" value="F:metal ion binding"/>
    <property type="evidence" value="ECO:0007669"/>
    <property type="project" value="UniProtKB-KW"/>
</dbReference>
<evidence type="ECO:0000256" key="15">
    <source>
        <dbReference type="ARBA" id="ARBA00049289"/>
    </source>
</evidence>
<comment type="catalytic activity">
    <reaction evidence="15">
        <text>Cu(+)(in) + ATP + H2O = Cu(+)(out) + ADP + phosphate + H(+)</text>
        <dbReference type="Rhea" id="RHEA:25792"/>
        <dbReference type="ChEBI" id="CHEBI:15377"/>
        <dbReference type="ChEBI" id="CHEBI:15378"/>
        <dbReference type="ChEBI" id="CHEBI:30616"/>
        <dbReference type="ChEBI" id="CHEBI:43474"/>
        <dbReference type="ChEBI" id="CHEBI:49552"/>
        <dbReference type="ChEBI" id="CHEBI:456216"/>
        <dbReference type="EC" id="7.2.2.8"/>
    </reaction>
</comment>
<dbReference type="InterPro" id="IPR008250">
    <property type="entry name" value="ATPase_P-typ_transduc_dom_A_sf"/>
</dbReference>
<name>Q220F1_ALBFT</name>
<dbReference type="HOGENOM" id="CLU_001771_6_4_4"/>
<proteinExistence type="inferred from homology"/>
<keyword evidence="9" id="KW-1278">Translocase</keyword>
<dbReference type="GO" id="GO:0005886">
    <property type="term" value="C:plasma membrane"/>
    <property type="evidence" value="ECO:0007669"/>
    <property type="project" value="UniProtKB-SubCell"/>
</dbReference>
<dbReference type="PROSITE" id="PS50846">
    <property type="entry name" value="HMA_2"/>
    <property type="match status" value="2"/>
</dbReference>
<comment type="subcellular location">
    <subcellularLocation>
        <location evidence="16">Cell membrane</location>
    </subcellularLocation>
    <subcellularLocation>
        <location evidence="1">Endomembrane system</location>
        <topology evidence="1">Multi-pass membrane protein</topology>
    </subcellularLocation>
</comment>
<dbReference type="FunFam" id="2.70.150.10:FF:000002">
    <property type="entry name" value="Copper-transporting ATPase 1, putative"/>
    <property type="match status" value="1"/>
</dbReference>
<evidence type="ECO:0000259" key="17">
    <source>
        <dbReference type="PROSITE" id="PS50846"/>
    </source>
</evidence>
<dbReference type="GO" id="GO:0015086">
    <property type="term" value="F:cadmium ion transmembrane transporter activity"/>
    <property type="evidence" value="ECO:0007669"/>
    <property type="project" value="TreeGrafter"/>
</dbReference>
<dbReference type="SFLD" id="SFLDS00003">
    <property type="entry name" value="Haloacid_Dehalogenase"/>
    <property type="match status" value="1"/>
</dbReference>
<keyword evidence="8 16" id="KW-0067">ATP-binding</keyword>
<dbReference type="GO" id="GO:0016887">
    <property type="term" value="F:ATP hydrolysis activity"/>
    <property type="evidence" value="ECO:0007669"/>
    <property type="project" value="InterPro"/>
</dbReference>
<dbReference type="InterPro" id="IPR023214">
    <property type="entry name" value="HAD_sf"/>
</dbReference>
<keyword evidence="6 16" id="KW-0547">Nucleotide-binding</keyword>
<evidence type="ECO:0000256" key="7">
    <source>
        <dbReference type="ARBA" id="ARBA00022796"/>
    </source>
</evidence>
<keyword evidence="4 16" id="KW-0812">Transmembrane</keyword>
<feature type="domain" description="HMA" evidence="17">
    <location>
        <begin position="32"/>
        <end position="96"/>
    </location>
</feature>
<evidence type="ECO:0000256" key="14">
    <source>
        <dbReference type="ARBA" id="ARBA00047308"/>
    </source>
</evidence>
<keyword evidence="7" id="KW-0187">Copper transport</keyword>
<sequence>MSTTASTCQHGQPHAQKYGDAHKGHVYEAGTSITVLSVPDMCCPTESGMVEKDLRRLHGVTSITPDLMRRQVRVEYTGLTEAELLTAARHSGLAVELQAEAVPVPRNFERSVILVEQMDCPTEEALIRKRLACADGVAAMTFNLMQRRLTVDHAPGQLPDVLKALQEIGLGGTVEPSGTAQVQPPASQRHASSYWKLILGGVAAVAAEALAFSVGDAHWGVIGLTLLTIALTGLGTYRKGWFAVRQLNLNIHALMSVAVTGAVFIGRWPEAAMVMFLFAVAEMIEAKSLDRARRAVEGLMAMTSDTATVKVADGWEIVPAAGVAIGTLVRARPGERIALDGQVVSGSTTVDQAPITGESIPVDKSIGDPLFAGTINQGGEVAYRTTAPANDSTLARIVRAVQDAQASKAPTQRFVDTFATYYTPIVFGIAMAVAALPPLVAGGDWLTWVYRALVMLVIACPCALVISTPVTVVSGLTAAARRGILIKGGLFLEQGHRLTVLALDKTGTLTQGRPSLTDIVALHGTQDEQLRLAAALARRSDHPVSMAVGAYAGDRFPPLDVASFKAINGRGVEGVIEGVSYLLGNHRLVEDLNACSPALELKLNALEEQGKTAIVLIGDGQALAIFAVADAVRPHSREAIAELTALGIEPVMLTGDNRHTAQAIARQVGIAEVRSELLPEHKLEAIKEFQSRGAVVGMVGDGINDAPALATADIGFAMGAAGTDTAIETADVALMDDDPRKLVGFIRLSRATHSVLWQNIALALGIKAVFLALAVLGQATLWMAVFADMGASLLVVLNGLRLLRHPANACKQ</sequence>
<evidence type="ECO:0000256" key="3">
    <source>
        <dbReference type="ARBA" id="ARBA00022448"/>
    </source>
</evidence>
<dbReference type="FunFam" id="3.40.50.1000:FF:000144">
    <property type="entry name" value="copper-transporting ATPase 1 isoform X2"/>
    <property type="match status" value="1"/>
</dbReference>
<dbReference type="SFLD" id="SFLDF00027">
    <property type="entry name" value="p-type_atpase"/>
    <property type="match status" value="1"/>
</dbReference>
<dbReference type="InterPro" id="IPR044492">
    <property type="entry name" value="P_typ_ATPase_HD_dom"/>
</dbReference>
<comment type="similarity">
    <text evidence="2 16">Belongs to the cation transport ATPase (P-type) (TC 3.A.3) family. Type IB subfamily.</text>
</comment>
<dbReference type="InterPro" id="IPR036163">
    <property type="entry name" value="HMA_dom_sf"/>
</dbReference>
<accession>Q220F1</accession>
<dbReference type="PRINTS" id="PR00120">
    <property type="entry name" value="HATPASE"/>
</dbReference>
<dbReference type="SUPFAM" id="SSF55008">
    <property type="entry name" value="HMA, heavy metal-associated domain"/>
    <property type="match status" value="2"/>
</dbReference>
<dbReference type="Gene3D" id="2.70.150.10">
    <property type="entry name" value="Calcium-transporting ATPase, cytoplasmic transduction domain A"/>
    <property type="match status" value="1"/>
</dbReference>
<protein>
    <submittedName>
        <fullName evidence="18">Heavy metal translocating P-type ATPase</fullName>
    </submittedName>
</protein>
<keyword evidence="10 16" id="KW-1133">Transmembrane helix</keyword>
<keyword evidence="16" id="KW-1003">Cell membrane</keyword>
<organism evidence="18 19">
    <name type="scientific">Albidiferax ferrireducens (strain ATCC BAA-621 / DSM 15236 / T118)</name>
    <name type="common">Rhodoferax ferrireducens</name>
    <dbReference type="NCBI Taxonomy" id="338969"/>
    <lineage>
        <taxon>Bacteria</taxon>
        <taxon>Pseudomonadati</taxon>
        <taxon>Pseudomonadota</taxon>
        <taxon>Betaproteobacteria</taxon>
        <taxon>Burkholderiales</taxon>
        <taxon>Comamonadaceae</taxon>
        <taxon>Rhodoferax</taxon>
    </lineage>
</organism>
<dbReference type="EMBL" id="CP000267">
    <property type="protein sequence ID" value="ABD68602.1"/>
    <property type="molecule type" value="Genomic_DNA"/>
</dbReference>
<dbReference type="InterPro" id="IPR023299">
    <property type="entry name" value="ATPase_P-typ_cyto_dom_N"/>
</dbReference>
<dbReference type="SUPFAM" id="SSF56784">
    <property type="entry name" value="HAD-like"/>
    <property type="match status" value="1"/>
</dbReference>
<evidence type="ECO:0000313" key="19">
    <source>
        <dbReference type="Proteomes" id="UP000008332"/>
    </source>
</evidence>
<dbReference type="RefSeq" id="WP_011463175.1">
    <property type="nucleotide sequence ID" value="NC_007908.1"/>
</dbReference>
<dbReference type="SUPFAM" id="SSF81665">
    <property type="entry name" value="Calcium ATPase, transmembrane domain M"/>
    <property type="match status" value="1"/>
</dbReference>
<dbReference type="InterPro" id="IPR036412">
    <property type="entry name" value="HAD-like_sf"/>
</dbReference>
<keyword evidence="19" id="KW-1185">Reference proteome</keyword>
<feature type="transmembrane region" description="Helical" evidence="16">
    <location>
        <begin position="755"/>
        <end position="775"/>
    </location>
</feature>
<reference evidence="19" key="1">
    <citation type="submission" date="2006-02" db="EMBL/GenBank/DDBJ databases">
        <title>Complete sequence of chromosome of Rhodoferax ferrireducens DSM 15236.</title>
        <authorList>
            <person name="Copeland A."/>
            <person name="Lucas S."/>
            <person name="Lapidus A."/>
            <person name="Barry K."/>
            <person name="Detter J.C."/>
            <person name="Glavina del Rio T."/>
            <person name="Hammon N."/>
            <person name="Israni S."/>
            <person name="Pitluck S."/>
            <person name="Brettin T."/>
            <person name="Bruce D."/>
            <person name="Han C."/>
            <person name="Tapia R."/>
            <person name="Gilna P."/>
            <person name="Kiss H."/>
            <person name="Schmutz J."/>
            <person name="Larimer F."/>
            <person name="Land M."/>
            <person name="Kyrpides N."/>
            <person name="Ivanova N."/>
            <person name="Richardson P."/>
        </authorList>
    </citation>
    <scope>NUCLEOTIDE SEQUENCE [LARGE SCALE GENOMIC DNA]</scope>
    <source>
        <strain evidence="19">ATCC BAA-621 / DSM 15236 / T118</strain>
    </source>
</reference>
<dbReference type="PANTHER" id="PTHR48085">
    <property type="entry name" value="CADMIUM/ZINC-TRANSPORTING ATPASE HMA2-RELATED"/>
    <property type="match status" value="1"/>
</dbReference>
<feature type="domain" description="HMA" evidence="17">
    <location>
        <begin position="109"/>
        <end position="173"/>
    </location>
</feature>
<comment type="catalytic activity">
    <reaction evidence="14">
        <text>Zn(2+)(in) + ATP + H2O = Zn(2+)(out) + ADP + phosphate + H(+)</text>
        <dbReference type="Rhea" id="RHEA:20621"/>
        <dbReference type="ChEBI" id="CHEBI:15377"/>
        <dbReference type="ChEBI" id="CHEBI:15378"/>
        <dbReference type="ChEBI" id="CHEBI:29105"/>
        <dbReference type="ChEBI" id="CHEBI:30616"/>
        <dbReference type="ChEBI" id="CHEBI:43474"/>
        <dbReference type="ChEBI" id="CHEBI:456216"/>
        <dbReference type="EC" id="7.2.2.12"/>
    </reaction>
</comment>
<feature type="transmembrane region" description="Helical" evidence="16">
    <location>
        <begin position="418"/>
        <end position="440"/>
    </location>
</feature>
<dbReference type="AlphaFoldDB" id="Q220F1"/>
<evidence type="ECO:0000313" key="18">
    <source>
        <dbReference type="EMBL" id="ABD68602.1"/>
    </source>
</evidence>
<dbReference type="PRINTS" id="PR00119">
    <property type="entry name" value="CATATPASE"/>
</dbReference>
<dbReference type="NCBIfam" id="TIGR01494">
    <property type="entry name" value="ATPase_P-type"/>
    <property type="match status" value="1"/>
</dbReference>
<dbReference type="PANTHER" id="PTHR48085:SF5">
    <property type="entry name" value="CADMIUM_ZINC-TRANSPORTING ATPASE HMA4-RELATED"/>
    <property type="match status" value="1"/>
</dbReference>
<evidence type="ECO:0000256" key="12">
    <source>
        <dbReference type="ARBA" id="ARBA00023065"/>
    </source>
</evidence>
<dbReference type="SUPFAM" id="SSF81653">
    <property type="entry name" value="Calcium ATPase, transduction domain A"/>
    <property type="match status" value="1"/>
</dbReference>
<dbReference type="Pfam" id="PF00122">
    <property type="entry name" value="E1-E2_ATPase"/>
    <property type="match status" value="1"/>
</dbReference>
<dbReference type="SFLD" id="SFLDG00002">
    <property type="entry name" value="C1.7:_P-type_atpase_like"/>
    <property type="match status" value="1"/>
</dbReference>
<evidence type="ECO:0000256" key="8">
    <source>
        <dbReference type="ARBA" id="ARBA00022840"/>
    </source>
</evidence>
<evidence type="ECO:0000256" key="9">
    <source>
        <dbReference type="ARBA" id="ARBA00022967"/>
    </source>
</evidence>
<feature type="transmembrane region" description="Helical" evidence="16">
    <location>
        <begin position="194"/>
        <end position="212"/>
    </location>
</feature>
<evidence type="ECO:0000256" key="13">
    <source>
        <dbReference type="ARBA" id="ARBA00023136"/>
    </source>
</evidence>
<dbReference type="NCBIfam" id="TIGR01525">
    <property type="entry name" value="ATPase-IB_hvy"/>
    <property type="match status" value="1"/>
</dbReference>
<feature type="transmembrane region" description="Helical" evidence="16">
    <location>
        <begin position="452"/>
        <end position="479"/>
    </location>
</feature>
<dbReference type="GO" id="GO:0012505">
    <property type="term" value="C:endomembrane system"/>
    <property type="evidence" value="ECO:0007669"/>
    <property type="project" value="UniProtKB-SubCell"/>
</dbReference>
<keyword evidence="11" id="KW-0186">Copper</keyword>
<dbReference type="KEGG" id="rfr:Rfer_0854"/>
<dbReference type="Gene3D" id="3.40.1110.10">
    <property type="entry name" value="Calcium-transporting ATPase, cytoplasmic domain N"/>
    <property type="match status" value="1"/>
</dbReference>
<feature type="transmembrane region" description="Helical" evidence="16">
    <location>
        <begin position="781"/>
        <end position="803"/>
    </location>
</feature>
<evidence type="ECO:0000256" key="1">
    <source>
        <dbReference type="ARBA" id="ARBA00004127"/>
    </source>
</evidence>
<dbReference type="InterPro" id="IPR059000">
    <property type="entry name" value="ATPase_P-type_domA"/>
</dbReference>
<dbReference type="InterPro" id="IPR006121">
    <property type="entry name" value="HMA_dom"/>
</dbReference>
<dbReference type="InterPro" id="IPR051014">
    <property type="entry name" value="Cation_Transport_ATPase_IB"/>
</dbReference>